<gene>
    <name evidence="3" type="ORF">LPTSP4_16970</name>
</gene>
<dbReference type="OrthoDB" id="9808814at2"/>
<dbReference type="PANTHER" id="PTHR42879:SF2">
    <property type="entry name" value="3-OXOACYL-[ACYL-CARRIER-PROTEIN] REDUCTASE FABG"/>
    <property type="match status" value="1"/>
</dbReference>
<dbReference type="Pfam" id="PF00106">
    <property type="entry name" value="adh_short"/>
    <property type="match status" value="1"/>
</dbReference>
<dbReference type="PRINTS" id="PR00080">
    <property type="entry name" value="SDRFAMILY"/>
</dbReference>
<organism evidence="3 4">
    <name type="scientific">Leptospira ryugenii</name>
    <dbReference type="NCBI Taxonomy" id="1917863"/>
    <lineage>
        <taxon>Bacteria</taxon>
        <taxon>Pseudomonadati</taxon>
        <taxon>Spirochaetota</taxon>
        <taxon>Spirochaetia</taxon>
        <taxon>Leptospirales</taxon>
        <taxon>Leptospiraceae</taxon>
        <taxon>Leptospira</taxon>
    </lineage>
</organism>
<dbReference type="InterPro" id="IPR036291">
    <property type="entry name" value="NAD(P)-bd_dom_sf"/>
</dbReference>
<sequence length="235" mass="25947">MIKNAIVTGASGGLGSAIVKLLLGQGYQVYGCGRSQIQGFSHPSFHFQILDLTDQKKVMDWVNFLKSLGGIDVLVHNAGTAHFSPLEEIPDVQLKEMIAVNFQAPIAITQQLTRSLKEKKGHIIFVSSIAAVQVSPWGSIYAATKAGLLHFAREIFAELRKYDVKVSSILPEMIDTKFYETKNFGIEDSDPISYLSTEDVCKAIGFLLSQSEASVVSEITLQSQHLKIKRKKRSF</sequence>
<keyword evidence="4" id="KW-1185">Reference proteome</keyword>
<name>A0A2P2DZX2_9LEPT</name>
<dbReference type="InterPro" id="IPR050259">
    <property type="entry name" value="SDR"/>
</dbReference>
<evidence type="ECO:0000313" key="4">
    <source>
        <dbReference type="Proteomes" id="UP000245133"/>
    </source>
</evidence>
<evidence type="ECO:0000256" key="2">
    <source>
        <dbReference type="RuleBase" id="RU000363"/>
    </source>
</evidence>
<evidence type="ECO:0000256" key="1">
    <source>
        <dbReference type="ARBA" id="ARBA00006484"/>
    </source>
</evidence>
<dbReference type="InterPro" id="IPR002347">
    <property type="entry name" value="SDR_fam"/>
</dbReference>
<dbReference type="EMBL" id="BFBB01000004">
    <property type="protein sequence ID" value="GBF50173.1"/>
    <property type="molecule type" value="Genomic_DNA"/>
</dbReference>
<proteinExistence type="inferred from homology"/>
<comment type="caution">
    <text evidence="3">The sequence shown here is derived from an EMBL/GenBank/DDBJ whole genome shotgun (WGS) entry which is preliminary data.</text>
</comment>
<dbReference type="PANTHER" id="PTHR42879">
    <property type="entry name" value="3-OXOACYL-(ACYL-CARRIER-PROTEIN) REDUCTASE"/>
    <property type="match status" value="1"/>
</dbReference>
<comment type="similarity">
    <text evidence="1 2">Belongs to the short-chain dehydrogenases/reductases (SDR) family.</text>
</comment>
<dbReference type="PRINTS" id="PR00081">
    <property type="entry name" value="GDHRDH"/>
</dbReference>
<dbReference type="SUPFAM" id="SSF51735">
    <property type="entry name" value="NAD(P)-binding Rossmann-fold domains"/>
    <property type="match status" value="1"/>
</dbReference>
<protein>
    <submittedName>
        <fullName evidence="3">KR domain protein</fullName>
    </submittedName>
</protein>
<dbReference type="Gene3D" id="3.40.50.720">
    <property type="entry name" value="NAD(P)-binding Rossmann-like Domain"/>
    <property type="match status" value="1"/>
</dbReference>
<evidence type="ECO:0000313" key="3">
    <source>
        <dbReference type="EMBL" id="GBF50173.1"/>
    </source>
</evidence>
<dbReference type="RefSeq" id="WP_108975860.1">
    <property type="nucleotide sequence ID" value="NZ_BFBB01000004.1"/>
</dbReference>
<dbReference type="AlphaFoldDB" id="A0A2P2DZX2"/>
<dbReference type="Proteomes" id="UP000245133">
    <property type="component" value="Unassembled WGS sequence"/>
</dbReference>
<accession>A0A2P2DZX2</accession>
<reference evidence="3 4" key="1">
    <citation type="submission" date="2018-02" db="EMBL/GenBank/DDBJ databases">
        <title>Novel Leptospira species isolated from soil and water in Japan.</title>
        <authorList>
            <person name="Nakao R."/>
            <person name="Masuzawa T."/>
        </authorList>
    </citation>
    <scope>NUCLEOTIDE SEQUENCE [LARGE SCALE GENOMIC DNA]</scope>
    <source>
        <strain evidence="3 4">YH101</strain>
    </source>
</reference>
<dbReference type="CDD" id="cd05233">
    <property type="entry name" value="SDR_c"/>
    <property type="match status" value="1"/>
</dbReference>